<organism evidence="3 4">
    <name type="scientific">Oculimacula yallundae</name>
    <dbReference type="NCBI Taxonomy" id="86028"/>
    <lineage>
        <taxon>Eukaryota</taxon>
        <taxon>Fungi</taxon>
        <taxon>Dikarya</taxon>
        <taxon>Ascomycota</taxon>
        <taxon>Pezizomycotina</taxon>
        <taxon>Leotiomycetes</taxon>
        <taxon>Helotiales</taxon>
        <taxon>Ploettnerulaceae</taxon>
        <taxon>Oculimacula</taxon>
    </lineage>
</organism>
<dbReference type="EMBL" id="JAZHXI010000001">
    <property type="protein sequence ID" value="KAL2075392.1"/>
    <property type="molecule type" value="Genomic_DNA"/>
</dbReference>
<feature type="region of interest" description="Disordered" evidence="1">
    <location>
        <begin position="100"/>
        <end position="123"/>
    </location>
</feature>
<feature type="region of interest" description="Disordered" evidence="1">
    <location>
        <begin position="174"/>
        <end position="211"/>
    </location>
</feature>
<keyword evidence="4" id="KW-1185">Reference proteome</keyword>
<sequence length="211" mass="22618">MSPNPLLRYRKHEKEIESAHTDTKTICGSSVLTPGTKIVSPTSSSTFMSTTHSSTTKSLAASKSPRASLKIVRENDIETRDGTQHTALTATQSSAPYKTLISSSTSNCPTPFSQPQFQPQTQKSASIKIKNPPIPNPRLSKGTIAGLAVGIVVGVILLTGVAYVYYLRARDLKREKEKRRRRKRRKSTGSGGAAPAPPPPPADGAFPPANP</sequence>
<keyword evidence="2" id="KW-1133">Transmembrane helix</keyword>
<feature type="compositionally biased region" description="Basic residues" evidence="1">
    <location>
        <begin position="176"/>
        <end position="187"/>
    </location>
</feature>
<name>A0ABR4D0P7_9HELO</name>
<gene>
    <name evidence="3" type="ORF">VTL71DRAFT_335</name>
</gene>
<proteinExistence type="predicted"/>
<protein>
    <submittedName>
        <fullName evidence="3">Uncharacterized protein</fullName>
    </submittedName>
</protein>
<reference evidence="3 4" key="1">
    <citation type="journal article" date="2024" name="Commun. Biol.">
        <title>Comparative genomic analysis of thermophilic fungi reveals convergent evolutionary adaptations and gene losses.</title>
        <authorList>
            <person name="Steindorff A.S."/>
            <person name="Aguilar-Pontes M.V."/>
            <person name="Robinson A.J."/>
            <person name="Andreopoulos B."/>
            <person name="LaButti K."/>
            <person name="Kuo A."/>
            <person name="Mondo S."/>
            <person name="Riley R."/>
            <person name="Otillar R."/>
            <person name="Haridas S."/>
            <person name="Lipzen A."/>
            <person name="Grimwood J."/>
            <person name="Schmutz J."/>
            <person name="Clum A."/>
            <person name="Reid I.D."/>
            <person name="Moisan M.C."/>
            <person name="Butler G."/>
            <person name="Nguyen T.T.M."/>
            <person name="Dewar K."/>
            <person name="Conant G."/>
            <person name="Drula E."/>
            <person name="Henrissat B."/>
            <person name="Hansel C."/>
            <person name="Singer S."/>
            <person name="Hutchinson M.I."/>
            <person name="de Vries R.P."/>
            <person name="Natvig D.O."/>
            <person name="Powell A.J."/>
            <person name="Tsang A."/>
            <person name="Grigoriev I.V."/>
        </authorList>
    </citation>
    <scope>NUCLEOTIDE SEQUENCE [LARGE SCALE GENOMIC DNA]</scope>
    <source>
        <strain evidence="3 4">CBS 494.80</strain>
    </source>
</reference>
<feature type="compositionally biased region" description="Low complexity" evidence="1">
    <location>
        <begin position="109"/>
        <end position="123"/>
    </location>
</feature>
<evidence type="ECO:0000256" key="1">
    <source>
        <dbReference type="SAM" id="MobiDB-lite"/>
    </source>
</evidence>
<feature type="compositionally biased region" description="Pro residues" evidence="1">
    <location>
        <begin position="195"/>
        <end position="211"/>
    </location>
</feature>
<feature type="transmembrane region" description="Helical" evidence="2">
    <location>
        <begin position="144"/>
        <end position="166"/>
    </location>
</feature>
<keyword evidence="2" id="KW-0812">Transmembrane</keyword>
<dbReference type="Proteomes" id="UP001595075">
    <property type="component" value="Unassembled WGS sequence"/>
</dbReference>
<feature type="region of interest" description="Disordered" evidence="1">
    <location>
        <begin position="42"/>
        <end position="67"/>
    </location>
</feature>
<comment type="caution">
    <text evidence="3">The sequence shown here is derived from an EMBL/GenBank/DDBJ whole genome shotgun (WGS) entry which is preliminary data.</text>
</comment>
<keyword evidence="2" id="KW-0472">Membrane</keyword>
<evidence type="ECO:0000313" key="4">
    <source>
        <dbReference type="Proteomes" id="UP001595075"/>
    </source>
</evidence>
<feature type="compositionally biased region" description="Low complexity" evidence="1">
    <location>
        <begin position="42"/>
        <end position="64"/>
    </location>
</feature>
<evidence type="ECO:0000256" key="2">
    <source>
        <dbReference type="SAM" id="Phobius"/>
    </source>
</evidence>
<evidence type="ECO:0000313" key="3">
    <source>
        <dbReference type="EMBL" id="KAL2075392.1"/>
    </source>
</evidence>
<accession>A0ABR4D0P7</accession>